<dbReference type="InterPro" id="IPR012334">
    <property type="entry name" value="Pectin_lyas_fold"/>
</dbReference>
<evidence type="ECO:0000313" key="6">
    <source>
        <dbReference type="EMBL" id="GAA4847686.1"/>
    </source>
</evidence>
<feature type="domain" description="PKD" evidence="5">
    <location>
        <begin position="430"/>
        <end position="464"/>
    </location>
</feature>
<name>A0ABP9DQL1_9ACTN</name>
<keyword evidence="3 4" id="KW-0732">Signal</keyword>
<dbReference type="InterPro" id="IPR022409">
    <property type="entry name" value="PKD/Chitinase_dom"/>
</dbReference>
<feature type="domain" description="PKD" evidence="5">
    <location>
        <begin position="527"/>
        <end position="579"/>
    </location>
</feature>
<evidence type="ECO:0000256" key="4">
    <source>
        <dbReference type="SAM" id="SignalP"/>
    </source>
</evidence>
<dbReference type="RefSeq" id="WP_345696936.1">
    <property type="nucleotide sequence ID" value="NZ_BAABIS010000001.1"/>
</dbReference>
<comment type="caution">
    <text evidence="6">The sequence shown here is derived from an EMBL/GenBank/DDBJ whole genome shotgun (WGS) entry which is preliminary data.</text>
</comment>
<reference evidence="7" key="1">
    <citation type="journal article" date="2019" name="Int. J. Syst. Evol. Microbiol.">
        <title>The Global Catalogue of Microorganisms (GCM) 10K type strain sequencing project: providing services to taxonomists for standard genome sequencing and annotation.</title>
        <authorList>
            <consortium name="The Broad Institute Genomics Platform"/>
            <consortium name="The Broad Institute Genome Sequencing Center for Infectious Disease"/>
            <person name="Wu L."/>
            <person name="Ma J."/>
        </authorList>
    </citation>
    <scope>NUCLEOTIDE SEQUENCE [LARGE SCALE GENOMIC DNA]</scope>
    <source>
        <strain evidence="7">JCM 13006</strain>
    </source>
</reference>
<dbReference type="SUPFAM" id="SSF89372">
    <property type="entry name" value="Fucose-specific lectin"/>
    <property type="match status" value="1"/>
</dbReference>
<proteinExistence type="predicted"/>
<feature type="chain" id="PRO_5046689425" description="PKD domain-containing protein" evidence="4">
    <location>
        <begin position="27"/>
        <end position="899"/>
    </location>
</feature>
<evidence type="ECO:0000259" key="5">
    <source>
        <dbReference type="PROSITE" id="PS50093"/>
    </source>
</evidence>
<dbReference type="EMBL" id="BAABIS010000001">
    <property type="protein sequence ID" value="GAA4847686.1"/>
    <property type="molecule type" value="Genomic_DNA"/>
</dbReference>
<dbReference type="InterPro" id="IPR011050">
    <property type="entry name" value="Pectin_lyase_fold/virulence"/>
</dbReference>
<evidence type="ECO:0000256" key="1">
    <source>
        <dbReference type="ARBA" id="ARBA00004613"/>
    </source>
</evidence>
<comment type="subcellular location">
    <subcellularLocation>
        <location evidence="1">Secreted</location>
    </subcellularLocation>
</comment>
<organism evidence="6 7">
    <name type="scientific">Kitasatospora terrestris</name>
    <dbReference type="NCBI Taxonomy" id="258051"/>
    <lineage>
        <taxon>Bacteria</taxon>
        <taxon>Bacillati</taxon>
        <taxon>Actinomycetota</taxon>
        <taxon>Actinomycetes</taxon>
        <taxon>Kitasatosporales</taxon>
        <taxon>Streptomycetaceae</taxon>
        <taxon>Kitasatospora</taxon>
    </lineage>
</organism>
<dbReference type="Gene3D" id="2.60.40.10">
    <property type="entry name" value="Immunoglobulins"/>
    <property type="match status" value="2"/>
</dbReference>
<dbReference type="PANTHER" id="PTHR40088:SF2">
    <property type="entry name" value="SECRETED SUGAR HYDROLASE"/>
    <property type="match status" value="1"/>
</dbReference>
<dbReference type="Pfam" id="PF00801">
    <property type="entry name" value="PKD"/>
    <property type="match status" value="1"/>
</dbReference>
<sequence>MRLRQPAALTAAAVTALVAMPTAASAADPAGTLYVNNRATTCTDAGSGAADRPFCTISAAAHAALPGQTVQIVDGSYRETVAITNSGTPDKPITFVGTAANGPTPLHPVLGTKNALVLSNVHDVVVKNFSLYSDYSATTVPLVSVANSSRVVLDRIRYGSAGPLSAQLSDGSDHVTLSRSLFRSVGGIAVGAGVHDSLITANEFNQTTSAAVSAVDAPNTAVTGNSIAFSCAESVKIDGASPGALIENNVITAQYGGAVGLYSGCGATSGKRGETEISVSAASTAGSKVDYNTVHPWSDASAYTWAGTAYPTAAAFAAAQPGQAAHDLDLDVPFDLNLSQGLVLPESMKGAVDSADPSAPGVDTDLLGVRPTDDPNVANTAPNGAVRDRGAYELSGQASVGLAVTADVPTLQGPAPFTVKVTAKPVNTFGLPQADYVFTFGDGTAPVRSTEPTVVHTYTKPGNYYGLSVAATDVQGAQVSGTFNSSVVVKDPAPLAVAFDFSVSGPLNVAVTPRIDSPYVVTKVDVDFGDGGRASSPDGRSVEHRYYTPGSYPVTVTVTDEAGRTSTVTRTVDLDNGAYLGSLQPGQRVQVLANTALGDLMGTGANYTKGVWAPFLSVPRDGAPFDVNRILWMTSATTADQYLRTFVLAEGKIYTADRNLGPAAGGVAQGQWLPWKEVAGPGPLSGLITQISAASIGNSTHLVAVAGARVYEASGDRASGTWSKWGDITAAAGMPTGVYSIAAGTTGNVLHVAVLGADHHVRVADGDYTRGRWSHGDVTAAYGGPAGITQLAAASTPGSRFHVVALANGRVHEITGDYAAGYWTGWGDISAASGLTAVTEVAAASTGNTLRIFGLDGWRALQTVTGDYTAGRWSGAVQVNSYEAAGATGQLNHITAAGL</sequence>
<dbReference type="InterPro" id="IPR035986">
    <property type="entry name" value="PKD_dom_sf"/>
</dbReference>
<dbReference type="InterPro" id="IPR000601">
    <property type="entry name" value="PKD_dom"/>
</dbReference>
<dbReference type="CDD" id="cd00146">
    <property type="entry name" value="PKD"/>
    <property type="match status" value="2"/>
</dbReference>
<keyword evidence="7" id="KW-1185">Reference proteome</keyword>
<keyword evidence="2" id="KW-0964">Secreted</keyword>
<feature type="signal peptide" evidence="4">
    <location>
        <begin position="1"/>
        <end position="26"/>
    </location>
</feature>
<dbReference type="Proteomes" id="UP001501752">
    <property type="component" value="Unassembled WGS sequence"/>
</dbReference>
<dbReference type="SUPFAM" id="SSF51126">
    <property type="entry name" value="Pectin lyase-like"/>
    <property type="match status" value="1"/>
</dbReference>
<dbReference type="SUPFAM" id="SSF49299">
    <property type="entry name" value="PKD domain"/>
    <property type="match status" value="2"/>
</dbReference>
<dbReference type="Pfam" id="PF18911">
    <property type="entry name" value="PKD_4"/>
    <property type="match status" value="1"/>
</dbReference>
<dbReference type="InterPro" id="IPR013783">
    <property type="entry name" value="Ig-like_fold"/>
</dbReference>
<accession>A0ABP9DQL1</accession>
<evidence type="ECO:0000256" key="3">
    <source>
        <dbReference type="ARBA" id="ARBA00022729"/>
    </source>
</evidence>
<dbReference type="InterPro" id="IPR052052">
    <property type="entry name" value="Polysaccharide_Lyase_9"/>
</dbReference>
<dbReference type="PANTHER" id="PTHR40088">
    <property type="entry name" value="PECTATE LYASE (EUROFUNG)"/>
    <property type="match status" value="1"/>
</dbReference>
<evidence type="ECO:0000313" key="7">
    <source>
        <dbReference type="Proteomes" id="UP001501752"/>
    </source>
</evidence>
<gene>
    <name evidence="6" type="ORF">GCM10023235_25600</name>
</gene>
<evidence type="ECO:0000256" key="2">
    <source>
        <dbReference type="ARBA" id="ARBA00022525"/>
    </source>
</evidence>
<dbReference type="PROSITE" id="PS50093">
    <property type="entry name" value="PKD"/>
    <property type="match status" value="2"/>
</dbReference>
<dbReference type="SMART" id="SM00089">
    <property type="entry name" value="PKD"/>
    <property type="match status" value="2"/>
</dbReference>
<dbReference type="Gene3D" id="2.160.20.10">
    <property type="entry name" value="Single-stranded right-handed beta-helix, Pectin lyase-like"/>
    <property type="match status" value="1"/>
</dbReference>
<protein>
    <recommendedName>
        <fullName evidence="5">PKD domain-containing protein</fullName>
    </recommendedName>
</protein>